<evidence type="ECO:0000313" key="1">
    <source>
        <dbReference type="EMBL" id="AJI20505.1"/>
    </source>
</evidence>
<dbReference type="Gene3D" id="1.10.260.40">
    <property type="entry name" value="lambda repressor-like DNA-binding domains"/>
    <property type="match status" value="1"/>
</dbReference>
<dbReference type="GO" id="GO:0003677">
    <property type="term" value="F:DNA binding"/>
    <property type="evidence" value="ECO:0007669"/>
    <property type="project" value="InterPro"/>
</dbReference>
<dbReference type="Pfam" id="PF01381">
    <property type="entry name" value="HTH_3"/>
    <property type="match status" value="1"/>
</dbReference>
<protein>
    <submittedName>
        <fullName evidence="1">Helix-turn-helix family protein</fullName>
    </submittedName>
</protein>
<dbReference type="SMART" id="SM00530">
    <property type="entry name" value="HTH_XRE"/>
    <property type="match status" value="1"/>
</dbReference>
<organism evidence="1 2">
    <name type="scientific">Priestia megaterium (strain ATCC 14581 / DSM 32 / CCUG 1817 / JCM 2506 / NBRC 15308 / NCIMB 9376 / NCTC 10342 / NRRL B-14308 / VKM B-512 / Ford 19)</name>
    <name type="common">Bacillus megaterium</name>
    <dbReference type="NCBI Taxonomy" id="1348623"/>
    <lineage>
        <taxon>Bacteria</taxon>
        <taxon>Bacillati</taxon>
        <taxon>Bacillota</taxon>
        <taxon>Bacilli</taxon>
        <taxon>Bacillales</taxon>
        <taxon>Bacillaceae</taxon>
        <taxon>Priestia</taxon>
    </lineage>
</organism>
<dbReference type="Proteomes" id="UP000031829">
    <property type="component" value="Chromosome"/>
</dbReference>
<dbReference type="CDD" id="cd00093">
    <property type="entry name" value="HTH_XRE"/>
    <property type="match status" value="1"/>
</dbReference>
<dbReference type="GeneID" id="93644893"/>
<reference evidence="1 2" key="1">
    <citation type="journal article" date="2015" name="Genome Announc.">
        <title>Complete genome sequences for 35 biothreat assay-relevant bacillus species.</title>
        <authorList>
            <person name="Johnson S.L."/>
            <person name="Daligault H.E."/>
            <person name="Davenport K.W."/>
            <person name="Jaissle J."/>
            <person name="Frey K.G."/>
            <person name="Ladner J.T."/>
            <person name="Broomall S.M."/>
            <person name="Bishop-Lilly K.A."/>
            <person name="Bruce D.C."/>
            <person name="Gibbons H.S."/>
            <person name="Coyne S.R."/>
            <person name="Lo C.C."/>
            <person name="Meincke L."/>
            <person name="Munk A.C."/>
            <person name="Koroleva G.I."/>
            <person name="Rosenzweig C.N."/>
            <person name="Palacios G.F."/>
            <person name="Redden C.L."/>
            <person name="Minogue T.D."/>
            <person name="Chain P.S."/>
        </authorList>
    </citation>
    <scope>NUCLEOTIDE SEQUENCE [LARGE SCALE GENOMIC DNA]</scope>
    <source>
        <strain evidence="2">ATCC 14581 / DSM 32 / JCM 2506 / NBRC 15308 / NCIMB 9376 / NCTC 10342 / NRRL B-14308 / VKM B-512</strain>
    </source>
</reference>
<proteinExistence type="predicted"/>
<accession>A0A0B6A6G7</accession>
<evidence type="ECO:0000313" key="2">
    <source>
        <dbReference type="Proteomes" id="UP000031829"/>
    </source>
</evidence>
<dbReference type="PROSITE" id="PS50943">
    <property type="entry name" value="HTH_CROC1"/>
    <property type="match status" value="1"/>
</dbReference>
<name>A0A0B6A6G7_PRIM2</name>
<dbReference type="InterPro" id="IPR010982">
    <property type="entry name" value="Lambda_DNA-bd_dom_sf"/>
</dbReference>
<sequence>MAVEGFECRLRIIFATKKSENPSFKQEEFAKKVGISRGTLSALVNEHSLPNFKNAYIIAKELGVTIEEIWVQVQ</sequence>
<dbReference type="HOGENOM" id="CLU_066192_44_2_9"/>
<dbReference type="InterPro" id="IPR001387">
    <property type="entry name" value="Cro/C1-type_HTH"/>
</dbReference>
<dbReference type="AlphaFoldDB" id="A0A0B6A6G7"/>
<gene>
    <name evidence="1" type="ORF">BG04_1418</name>
</gene>
<dbReference type="KEGG" id="bmeg:BG04_1418"/>
<dbReference type="RefSeq" id="WP_034656748.1">
    <property type="nucleotide sequence ID" value="NZ_BCVB01000021.1"/>
</dbReference>
<dbReference type="SUPFAM" id="SSF47413">
    <property type="entry name" value="lambda repressor-like DNA-binding domains"/>
    <property type="match status" value="1"/>
</dbReference>
<dbReference type="EMBL" id="CP009920">
    <property type="protein sequence ID" value="AJI20505.1"/>
    <property type="molecule type" value="Genomic_DNA"/>
</dbReference>